<dbReference type="Gene3D" id="1.10.3330.10">
    <property type="entry name" value="Oxo-4-hydroxy-4-carboxy-5-ureidoimidazoline decarboxylase"/>
    <property type="match status" value="1"/>
</dbReference>
<dbReference type="InterPro" id="IPR036778">
    <property type="entry name" value="OHCU_decarboxylase_sf"/>
</dbReference>
<evidence type="ECO:0000256" key="3">
    <source>
        <dbReference type="ARBA" id="ARBA00012257"/>
    </source>
</evidence>
<dbReference type="GO" id="GO:0006144">
    <property type="term" value="P:purine nucleobase metabolic process"/>
    <property type="evidence" value="ECO:0007669"/>
    <property type="project" value="UniProtKB-KW"/>
</dbReference>
<comment type="caution">
    <text evidence="8">The sequence shown here is derived from an EMBL/GenBank/DDBJ whole genome shotgun (WGS) entry which is preliminary data.</text>
</comment>
<gene>
    <name evidence="8" type="primary">uraD</name>
    <name evidence="8" type="ORF">EDM22_10785</name>
</gene>
<accession>A0A3M8ABF2</accession>
<evidence type="ECO:0000256" key="1">
    <source>
        <dbReference type="ARBA" id="ARBA00001163"/>
    </source>
</evidence>
<keyword evidence="6 8" id="KW-0456">Lyase</keyword>
<dbReference type="InterPro" id="IPR018020">
    <property type="entry name" value="OHCU_decarboxylase"/>
</dbReference>
<reference evidence="8 9" key="1">
    <citation type="submission" date="2018-10" db="EMBL/GenBank/DDBJ databases">
        <title>Isolation, diversity and antibacterial activity of antinobacteria from the wheat rhizosphere soil.</title>
        <authorList>
            <person name="Sun T."/>
        </authorList>
    </citation>
    <scope>NUCLEOTIDE SEQUENCE [LARGE SCALE GENOMIC DNA]</scope>
    <source>
        <strain evidence="8 9">SJ-23</strain>
    </source>
</reference>
<dbReference type="EMBL" id="RHHB01000019">
    <property type="protein sequence ID" value="RNB48593.1"/>
    <property type="molecule type" value="Genomic_DNA"/>
</dbReference>
<evidence type="ECO:0000256" key="2">
    <source>
        <dbReference type="ARBA" id="ARBA00004754"/>
    </source>
</evidence>
<dbReference type="NCBIfam" id="TIGR03180">
    <property type="entry name" value="UraD_2"/>
    <property type="match status" value="1"/>
</dbReference>
<dbReference type="OrthoDB" id="5243781at2"/>
<dbReference type="GO" id="GO:0019628">
    <property type="term" value="P:urate catabolic process"/>
    <property type="evidence" value="ECO:0007669"/>
    <property type="project" value="TreeGrafter"/>
</dbReference>
<proteinExistence type="predicted"/>
<keyword evidence="5" id="KW-0210">Decarboxylase</keyword>
<dbReference type="PANTHER" id="PTHR43466:SF1">
    <property type="entry name" value="2-OXO-4-HYDROXY-4-CARBOXY-5-UREIDOIMIDAZOLINE DECARBOXYLASE-RELATED"/>
    <property type="match status" value="1"/>
</dbReference>
<evidence type="ECO:0000313" key="8">
    <source>
        <dbReference type="EMBL" id="RNB48593.1"/>
    </source>
</evidence>
<feature type="domain" description="Oxo-4-hydroxy-4-carboxy-5-ureidoimidazoline decarboxylase" evidence="7">
    <location>
        <begin position="55"/>
        <end position="205"/>
    </location>
</feature>
<dbReference type="InterPro" id="IPR017595">
    <property type="entry name" value="OHCU_decarboxylase-2"/>
</dbReference>
<dbReference type="EC" id="4.1.1.97" evidence="3"/>
<comment type="pathway">
    <text evidence="2">Purine metabolism; urate degradation; (S)-allantoin from urate: step 3/3.</text>
</comment>
<dbReference type="PANTHER" id="PTHR43466">
    <property type="entry name" value="2-OXO-4-HYDROXY-4-CARBOXY-5-UREIDOIMIDAZOLINE DECARBOXYLASE-RELATED"/>
    <property type="match status" value="1"/>
</dbReference>
<comment type="catalytic activity">
    <reaction evidence="1">
        <text>5-hydroxy-2-oxo-4-ureido-2,5-dihydro-1H-imidazole-5-carboxylate + H(+) = (S)-allantoin + CO2</text>
        <dbReference type="Rhea" id="RHEA:26301"/>
        <dbReference type="ChEBI" id="CHEBI:15378"/>
        <dbReference type="ChEBI" id="CHEBI:15678"/>
        <dbReference type="ChEBI" id="CHEBI:16526"/>
        <dbReference type="ChEBI" id="CHEBI:58639"/>
        <dbReference type="EC" id="4.1.1.97"/>
    </reaction>
</comment>
<evidence type="ECO:0000256" key="5">
    <source>
        <dbReference type="ARBA" id="ARBA00022793"/>
    </source>
</evidence>
<dbReference type="GO" id="GO:0051997">
    <property type="term" value="F:2-oxo-4-hydroxy-4-carboxy-5-ureidoimidazoline decarboxylase activity"/>
    <property type="evidence" value="ECO:0007669"/>
    <property type="project" value="UniProtKB-EC"/>
</dbReference>
<evidence type="ECO:0000256" key="4">
    <source>
        <dbReference type="ARBA" id="ARBA00022631"/>
    </source>
</evidence>
<evidence type="ECO:0000313" key="9">
    <source>
        <dbReference type="Proteomes" id="UP000275048"/>
    </source>
</evidence>
<evidence type="ECO:0000256" key="6">
    <source>
        <dbReference type="ARBA" id="ARBA00023239"/>
    </source>
</evidence>
<dbReference type="NCBIfam" id="NF010372">
    <property type="entry name" value="PRK13798.1"/>
    <property type="match status" value="1"/>
</dbReference>
<dbReference type="AlphaFoldDB" id="A0A3M8ABF2"/>
<sequence length="219" mass="23553">MAPRAGRARAPWAGPCGCPHRRRAALRAPDPPWLQLTGAAGAAGRRRRVNLRSETAEQFREGLRACLHVERWVDDVADAAPYDSLEQLLAVASDAASPLPPAEIDEALAAHPRIGERPAGEGRAQQFSRAEQSSADAGDAELAAAIAAGNRAYEERFGRVFLIRAAGRSRAEILAELERRLRLDDEAELVVVGEQLREITLLRLRAMFADAAAPIGAAA</sequence>
<dbReference type="Pfam" id="PF09349">
    <property type="entry name" value="OHCU_decarbox"/>
    <property type="match status" value="1"/>
</dbReference>
<dbReference type="Proteomes" id="UP000275048">
    <property type="component" value="Unassembled WGS sequence"/>
</dbReference>
<dbReference type="SUPFAM" id="SSF158694">
    <property type="entry name" value="UraD-Like"/>
    <property type="match status" value="1"/>
</dbReference>
<organism evidence="8 9">
    <name type="scientific">Agromyces tardus</name>
    <dbReference type="NCBI Taxonomy" id="2583849"/>
    <lineage>
        <taxon>Bacteria</taxon>
        <taxon>Bacillati</taxon>
        <taxon>Actinomycetota</taxon>
        <taxon>Actinomycetes</taxon>
        <taxon>Micrococcales</taxon>
        <taxon>Microbacteriaceae</taxon>
        <taxon>Agromyces</taxon>
    </lineage>
</organism>
<evidence type="ECO:0000259" key="7">
    <source>
        <dbReference type="Pfam" id="PF09349"/>
    </source>
</evidence>
<protein>
    <recommendedName>
        <fullName evidence="3">2-oxo-4-hydroxy-4-carboxy-5-ureidoimidazoline decarboxylase</fullName>
        <ecNumber evidence="3">4.1.1.97</ecNumber>
    </recommendedName>
</protein>
<keyword evidence="4" id="KW-0659">Purine metabolism</keyword>
<keyword evidence="9" id="KW-1185">Reference proteome</keyword>
<name>A0A3M8ABF2_9MICO</name>